<feature type="compositionally biased region" description="Basic and acidic residues" evidence="1">
    <location>
        <begin position="86"/>
        <end position="96"/>
    </location>
</feature>
<evidence type="ECO:0000256" key="1">
    <source>
        <dbReference type="SAM" id="MobiDB-lite"/>
    </source>
</evidence>
<feature type="region of interest" description="Disordered" evidence="1">
    <location>
        <begin position="1"/>
        <end position="96"/>
    </location>
</feature>
<proteinExistence type="predicted"/>
<dbReference type="EMBL" id="OX465081">
    <property type="protein sequence ID" value="CAI9285084.1"/>
    <property type="molecule type" value="Genomic_DNA"/>
</dbReference>
<accession>A0AA36E6G5</accession>
<gene>
    <name evidence="2" type="ORF">LSALG_LOCUS24573</name>
</gene>
<protein>
    <submittedName>
        <fullName evidence="2">Uncharacterized protein</fullName>
    </submittedName>
</protein>
<dbReference type="Proteomes" id="UP001177003">
    <property type="component" value="Chromosome 5"/>
</dbReference>
<keyword evidence="3" id="KW-1185">Reference proteome</keyword>
<name>A0AA36E6G5_LACSI</name>
<sequence length="96" mass="10199">MVNVTTPSLPGIFESGRDDNQAKQESNIPDVDATNNDQSIPNFGDKSEADEKRKASLLKGANDIEVGSSSSASDPSAPPPSKKRKLTIDVEDLAKD</sequence>
<feature type="compositionally biased region" description="Polar residues" evidence="1">
    <location>
        <begin position="23"/>
        <end position="41"/>
    </location>
</feature>
<evidence type="ECO:0000313" key="3">
    <source>
        <dbReference type="Proteomes" id="UP001177003"/>
    </source>
</evidence>
<organism evidence="2 3">
    <name type="scientific">Lactuca saligna</name>
    <name type="common">Willowleaf lettuce</name>
    <dbReference type="NCBI Taxonomy" id="75948"/>
    <lineage>
        <taxon>Eukaryota</taxon>
        <taxon>Viridiplantae</taxon>
        <taxon>Streptophyta</taxon>
        <taxon>Embryophyta</taxon>
        <taxon>Tracheophyta</taxon>
        <taxon>Spermatophyta</taxon>
        <taxon>Magnoliopsida</taxon>
        <taxon>eudicotyledons</taxon>
        <taxon>Gunneridae</taxon>
        <taxon>Pentapetalae</taxon>
        <taxon>asterids</taxon>
        <taxon>campanulids</taxon>
        <taxon>Asterales</taxon>
        <taxon>Asteraceae</taxon>
        <taxon>Cichorioideae</taxon>
        <taxon>Cichorieae</taxon>
        <taxon>Lactucinae</taxon>
        <taxon>Lactuca</taxon>
    </lineage>
</organism>
<evidence type="ECO:0000313" key="2">
    <source>
        <dbReference type="EMBL" id="CAI9285084.1"/>
    </source>
</evidence>
<feature type="compositionally biased region" description="Basic and acidic residues" evidence="1">
    <location>
        <begin position="45"/>
        <end position="54"/>
    </location>
</feature>
<reference evidence="2" key="1">
    <citation type="submission" date="2023-04" db="EMBL/GenBank/DDBJ databases">
        <authorList>
            <person name="Vijverberg K."/>
            <person name="Xiong W."/>
            <person name="Schranz E."/>
        </authorList>
    </citation>
    <scope>NUCLEOTIDE SEQUENCE</scope>
</reference>
<dbReference type="AlphaFoldDB" id="A0AA36E6G5"/>